<proteinExistence type="predicted"/>
<dbReference type="GO" id="GO:0019005">
    <property type="term" value="C:SCF ubiquitin ligase complex"/>
    <property type="evidence" value="ECO:0007669"/>
    <property type="project" value="EnsemblFungi"/>
</dbReference>
<name>A0A1E4TU70_PACTA</name>
<dbReference type="AlphaFoldDB" id="A0A1E4TU70"/>
<dbReference type="Gene3D" id="3.80.10.10">
    <property type="entry name" value="Ribonuclease Inhibitor"/>
    <property type="match status" value="1"/>
</dbReference>
<dbReference type="EMBL" id="KV454014">
    <property type="protein sequence ID" value="ODV95302.1"/>
    <property type="molecule type" value="Genomic_DNA"/>
</dbReference>
<accession>A0A1E4TU70</accession>
<dbReference type="Proteomes" id="UP000094236">
    <property type="component" value="Unassembled WGS sequence"/>
</dbReference>
<sequence>MAIGNGDGDGDNSQEVGYGQVSKLPIELIYLILAKYLSVKSSYLLLNKWLFHLLSPILYEQPVLSSKNFFSFVETLSSSPRKKYYGSLVKHLDLSTIIQSGKNSFVSRLLRRCSLNLISFIAPQTSFGYAPLVSLRACHSLKVLDLRLVSETVNLTELFHSMKNCKNLEQLSFPRSSVECKDFEKIAWPENLSYLRLSGGITNEFLDSVKFPKTIRTLEFAHCPYLNAKSIYKVLMALGKNLKSLSIHYPMPNLDQDSMNMVLMYCRNLKFLYITVDYISSGLLSDFLDEDHSLETLWIDSSGTLGQSFKLHPDDLTIAISEYRLPRLRTVRINYRLGWDTASSDVADLVGILEDQGGSLYVVR</sequence>
<dbReference type="STRING" id="669874.A0A1E4TU70"/>
<gene>
    <name evidence="1" type="ORF">PACTADRAFT_42510</name>
</gene>
<evidence type="ECO:0000313" key="2">
    <source>
        <dbReference type="Proteomes" id="UP000094236"/>
    </source>
</evidence>
<organism evidence="1 2">
    <name type="scientific">Pachysolen tannophilus NRRL Y-2460</name>
    <dbReference type="NCBI Taxonomy" id="669874"/>
    <lineage>
        <taxon>Eukaryota</taxon>
        <taxon>Fungi</taxon>
        <taxon>Dikarya</taxon>
        <taxon>Ascomycota</taxon>
        <taxon>Saccharomycotina</taxon>
        <taxon>Pichiomycetes</taxon>
        <taxon>Pachysolenaceae</taxon>
        <taxon>Pachysolen</taxon>
    </lineage>
</organism>
<dbReference type="InterPro" id="IPR032675">
    <property type="entry name" value="LRR_dom_sf"/>
</dbReference>
<evidence type="ECO:0000313" key="1">
    <source>
        <dbReference type="EMBL" id="ODV95302.1"/>
    </source>
</evidence>
<protein>
    <recommendedName>
        <fullName evidence="3">F-box domain-containing protein</fullName>
    </recommendedName>
</protein>
<dbReference type="OrthoDB" id="2125396at2759"/>
<keyword evidence="2" id="KW-1185">Reference proteome</keyword>
<reference evidence="2" key="1">
    <citation type="submission" date="2016-05" db="EMBL/GenBank/DDBJ databases">
        <title>Comparative genomics of biotechnologically important yeasts.</title>
        <authorList>
            <consortium name="DOE Joint Genome Institute"/>
            <person name="Riley R."/>
            <person name="Haridas S."/>
            <person name="Wolfe K.H."/>
            <person name="Lopes M.R."/>
            <person name="Hittinger C.T."/>
            <person name="Goker M."/>
            <person name="Salamov A."/>
            <person name="Wisecaver J."/>
            <person name="Long T.M."/>
            <person name="Aerts A.L."/>
            <person name="Barry K."/>
            <person name="Choi C."/>
            <person name="Clum A."/>
            <person name="Coughlan A.Y."/>
            <person name="Deshpande S."/>
            <person name="Douglass A.P."/>
            <person name="Hanson S.J."/>
            <person name="Klenk H.-P."/>
            <person name="Labutti K."/>
            <person name="Lapidus A."/>
            <person name="Lindquist E."/>
            <person name="Lipzen A."/>
            <person name="Meier-Kolthoff J.P."/>
            <person name="Ohm R.A."/>
            <person name="Otillar R.P."/>
            <person name="Pangilinan J."/>
            <person name="Peng Y."/>
            <person name="Rokas A."/>
            <person name="Rosa C.A."/>
            <person name="Scheuner C."/>
            <person name="Sibirny A.A."/>
            <person name="Slot J.C."/>
            <person name="Stielow J.B."/>
            <person name="Sun H."/>
            <person name="Kurtzman C.P."/>
            <person name="Blackwell M."/>
            <person name="Grigoriev I.V."/>
            <person name="Jeffries T.W."/>
        </authorList>
    </citation>
    <scope>NUCLEOTIDE SEQUENCE [LARGE SCALE GENOMIC DNA]</scope>
    <source>
        <strain evidence="2">NRRL Y-2460</strain>
    </source>
</reference>
<dbReference type="SUPFAM" id="SSF52047">
    <property type="entry name" value="RNI-like"/>
    <property type="match status" value="1"/>
</dbReference>
<evidence type="ECO:0008006" key="3">
    <source>
        <dbReference type="Google" id="ProtNLM"/>
    </source>
</evidence>